<comment type="caution">
    <text evidence="2">The sequence shown here is derived from an EMBL/GenBank/DDBJ whole genome shotgun (WGS) entry which is preliminary data.</text>
</comment>
<dbReference type="EMBL" id="CAJNNV010001794">
    <property type="protein sequence ID" value="CAE8585841.1"/>
    <property type="molecule type" value="Genomic_DNA"/>
</dbReference>
<accession>A0A813DH76</accession>
<evidence type="ECO:0000313" key="2">
    <source>
        <dbReference type="EMBL" id="CAE8585841.1"/>
    </source>
</evidence>
<reference evidence="2" key="1">
    <citation type="submission" date="2021-02" db="EMBL/GenBank/DDBJ databases">
        <authorList>
            <person name="Dougan E. K."/>
            <person name="Rhodes N."/>
            <person name="Thang M."/>
            <person name="Chan C."/>
        </authorList>
    </citation>
    <scope>NUCLEOTIDE SEQUENCE</scope>
</reference>
<dbReference type="InterPro" id="IPR027434">
    <property type="entry name" value="Homing_endonucl"/>
</dbReference>
<dbReference type="AlphaFoldDB" id="A0A813DH76"/>
<dbReference type="Proteomes" id="UP000654075">
    <property type="component" value="Unassembled WGS sequence"/>
</dbReference>
<dbReference type="SUPFAM" id="SSF55608">
    <property type="entry name" value="Homing endonucleases"/>
    <property type="match status" value="1"/>
</dbReference>
<dbReference type="GO" id="GO:0004519">
    <property type="term" value="F:endonuclease activity"/>
    <property type="evidence" value="ECO:0007669"/>
    <property type="project" value="InterPro"/>
</dbReference>
<proteinExistence type="predicted"/>
<evidence type="ECO:0000313" key="3">
    <source>
        <dbReference type="Proteomes" id="UP000654075"/>
    </source>
</evidence>
<dbReference type="Gene3D" id="3.10.28.10">
    <property type="entry name" value="Homing endonucleases"/>
    <property type="match status" value="1"/>
</dbReference>
<feature type="domain" description="Homing endonuclease LAGLIDADG" evidence="1">
    <location>
        <begin position="58"/>
        <end position="126"/>
    </location>
</feature>
<evidence type="ECO:0000259" key="1">
    <source>
        <dbReference type="Pfam" id="PF14528"/>
    </source>
</evidence>
<keyword evidence="3" id="KW-1185">Reference proteome</keyword>
<gene>
    <name evidence="2" type="ORF">PGLA1383_LOCUS4743</name>
</gene>
<protein>
    <recommendedName>
        <fullName evidence="1">Homing endonuclease LAGLIDADG domain-containing protein</fullName>
    </recommendedName>
</protein>
<name>A0A813DH76_POLGL</name>
<sequence length="249" mass="27526">MAKQAAADLCRASLVKHGQLQVAVNWPCCRSKRTDAAATLRKMKRTPECSNLSCSWSYVAGFFDAEGNVSVYADRPAVRLGITQKHPEVLQILREFLKAEGIPSILYQESFSTLCRLIIVRADAIQLMLTRMLAAGLLGKRGAAEVALALTPCKHAESRKEIACLVGNQGRYLRLDSAGCQRAIAIAKARRRLWYQYQSATGRSQASQVLETQLLEMKREHALCNAKTQLHCLRGDIRSLLQSGARLLG</sequence>
<dbReference type="Pfam" id="PF14528">
    <property type="entry name" value="LAGLIDADG_3"/>
    <property type="match status" value="1"/>
</dbReference>
<dbReference type="InterPro" id="IPR004860">
    <property type="entry name" value="LAGLIDADG_dom"/>
</dbReference>
<organism evidence="2 3">
    <name type="scientific">Polarella glacialis</name>
    <name type="common">Dinoflagellate</name>
    <dbReference type="NCBI Taxonomy" id="89957"/>
    <lineage>
        <taxon>Eukaryota</taxon>
        <taxon>Sar</taxon>
        <taxon>Alveolata</taxon>
        <taxon>Dinophyceae</taxon>
        <taxon>Suessiales</taxon>
        <taxon>Suessiaceae</taxon>
        <taxon>Polarella</taxon>
    </lineage>
</organism>